<organism evidence="7 8">
    <name type="scientific">Yasminevirus sp. GU-2018</name>
    <dbReference type="NCBI Taxonomy" id="2420051"/>
    <lineage>
        <taxon>Viruses</taxon>
        <taxon>Varidnaviria</taxon>
        <taxon>Bamfordvirae</taxon>
        <taxon>Nucleocytoviricota</taxon>
        <taxon>Megaviricetes</taxon>
        <taxon>Imitervirales</taxon>
        <taxon>Mimiviridae</taxon>
        <taxon>Klosneuvirinae</taxon>
        <taxon>Yasminevirus</taxon>
        <taxon>Yasminevirus saudimassiliense</taxon>
    </lineage>
</organism>
<keyword evidence="3" id="KW-0378">Hydrolase</keyword>
<evidence type="ECO:0000259" key="6">
    <source>
        <dbReference type="Pfam" id="PF00884"/>
    </source>
</evidence>
<evidence type="ECO:0000256" key="2">
    <source>
        <dbReference type="ARBA" id="ARBA00022723"/>
    </source>
</evidence>
<evidence type="ECO:0000313" key="7">
    <source>
        <dbReference type="EMBL" id="VBB19007.1"/>
    </source>
</evidence>
<evidence type="ECO:0000256" key="4">
    <source>
        <dbReference type="ARBA" id="ARBA00022837"/>
    </source>
</evidence>
<dbReference type="InterPro" id="IPR017850">
    <property type="entry name" value="Alkaline_phosphatase_core_sf"/>
</dbReference>
<proteinExistence type="inferred from homology"/>
<evidence type="ECO:0000256" key="5">
    <source>
        <dbReference type="SAM" id="MobiDB-lite"/>
    </source>
</evidence>
<dbReference type="GO" id="GO:0004065">
    <property type="term" value="F:arylsulfatase activity"/>
    <property type="evidence" value="ECO:0007669"/>
    <property type="project" value="TreeGrafter"/>
</dbReference>
<dbReference type="PANTHER" id="PTHR42693">
    <property type="entry name" value="ARYLSULFATASE FAMILY MEMBER"/>
    <property type="match status" value="1"/>
</dbReference>
<feature type="domain" description="Sulfatase N-terminal" evidence="6">
    <location>
        <begin position="27"/>
        <end position="447"/>
    </location>
</feature>
<keyword evidence="2" id="KW-0479">Metal-binding</keyword>
<comment type="caution">
    <text evidence="7">The sequence shown here is derived from an EMBL/GenBank/DDBJ whole genome shotgun (WGS) entry which is preliminary data.</text>
</comment>
<keyword evidence="8" id="KW-1185">Reference proteome</keyword>
<reference evidence="7 8" key="1">
    <citation type="submission" date="2018-10" db="EMBL/GenBank/DDBJ databases">
        <authorList>
            <consortium name="IHU Genomes"/>
        </authorList>
    </citation>
    <scope>NUCLEOTIDE SEQUENCE [LARGE SCALE GENOMIC DNA]</scope>
    <source>
        <strain evidence="7 8">A1</strain>
    </source>
</reference>
<dbReference type="SUPFAM" id="SSF53649">
    <property type="entry name" value="Alkaline phosphatase-like"/>
    <property type="match status" value="1"/>
</dbReference>
<evidence type="ECO:0000256" key="3">
    <source>
        <dbReference type="ARBA" id="ARBA00022801"/>
    </source>
</evidence>
<dbReference type="Proteomes" id="UP000594342">
    <property type="component" value="Unassembled WGS sequence"/>
</dbReference>
<gene>
    <name evidence="7" type="ORF">YASMINEVIRUS_1539</name>
</gene>
<name>A0A5K0UAH9_9VIRU</name>
<dbReference type="Gene3D" id="3.40.720.10">
    <property type="entry name" value="Alkaline Phosphatase, subunit A"/>
    <property type="match status" value="1"/>
</dbReference>
<accession>A0A5K0UAH9</accession>
<keyword evidence="4" id="KW-0106">Calcium</keyword>
<dbReference type="PROSITE" id="PS00149">
    <property type="entry name" value="SULFATASE_2"/>
    <property type="match status" value="1"/>
</dbReference>
<comment type="similarity">
    <text evidence="1">Belongs to the sulfatase family.</text>
</comment>
<evidence type="ECO:0000256" key="1">
    <source>
        <dbReference type="ARBA" id="ARBA00008779"/>
    </source>
</evidence>
<protein>
    <submittedName>
        <fullName evidence="7">DUF229 domain-containing protein</fullName>
    </submittedName>
</protein>
<dbReference type="Pfam" id="PF00884">
    <property type="entry name" value="Sulfatase"/>
    <property type="match status" value="1"/>
</dbReference>
<dbReference type="PANTHER" id="PTHR42693:SF53">
    <property type="entry name" value="ENDO-4-O-SULFATASE"/>
    <property type="match status" value="1"/>
</dbReference>
<evidence type="ECO:0000313" key="8">
    <source>
        <dbReference type="Proteomes" id="UP000594342"/>
    </source>
</evidence>
<dbReference type="InterPro" id="IPR050738">
    <property type="entry name" value="Sulfatase"/>
</dbReference>
<dbReference type="InterPro" id="IPR000917">
    <property type="entry name" value="Sulfatase_N"/>
</dbReference>
<dbReference type="GO" id="GO:0046872">
    <property type="term" value="F:metal ion binding"/>
    <property type="evidence" value="ECO:0007669"/>
    <property type="project" value="UniProtKB-KW"/>
</dbReference>
<sequence>MQAYHSEPSNLNSTMYKEDNKEDKVRQNIVLILTDEERYPHIDENEKTRKFREDEMPGHEFFKKNATELENHMINGSACRPSRASLFTGQYPSTTRVLQTNGFAKEDDDPGLDFDLFSAKGTWFPPNYLPTMGHHFRSLGYKTYYVGKWHISHEDLDAGEDGTGGDADRVGTHTVKHDGSRHDTNYEKYKSVDRLDKYGFTGWFGDEPHGPSSKKSGMYMDPHYTDHAIEILNKHNDPTDPDYGVPFLLVVSYVNPHDVVLWMRRIVQTKVYERRQFMKNFLLRRSQMDKTHYESTLIPQMPDIPTFELESAKEDLSKKPSVQRAYQKKYPEMLMNRRVYDLIDKQYMIEHQKYYYYLMSIVSKQIERLVNHLKMMSYYRRTYTVLTSDHGDLLGAHGGQQQKWHSAYREILHVLMFVHHPVLLNTPRKISRLSSHIDVIPTLLGLALASVSPLEASSYLINMMEMRSTFVCQNELPGEDLSKILLKGNIVTVFPEKHEKVVYFNTEDQITKGQTTTTITSRLLPKTKLLFNSYYTPISNCADCVEAVMMKVPLNGSAFRGDSDKENNLSSLVKLVRYYDREGVYPDEWEMYILELDPNEMMNLAHNVKKMSPVLKTLFNTMFYEMCKISTNVIENPLKGDVTQKCVMKSNL</sequence>
<feature type="region of interest" description="Disordered" evidence="5">
    <location>
        <begin position="1"/>
        <end position="20"/>
    </location>
</feature>
<dbReference type="InterPro" id="IPR024607">
    <property type="entry name" value="Sulfatase_CS"/>
</dbReference>
<dbReference type="EMBL" id="UPSH01000002">
    <property type="protein sequence ID" value="VBB19007.1"/>
    <property type="molecule type" value="Genomic_DNA"/>
</dbReference>